<dbReference type="EMBL" id="BGZK01002773">
    <property type="protein sequence ID" value="GBP96364.1"/>
    <property type="molecule type" value="Genomic_DNA"/>
</dbReference>
<dbReference type="Proteomes" id="UP000299102">
    <property type="component" value="Unassembled WGS sequence"/>
</dbReference>
<keyword evidence="3" id="KW-1185">Reference proteome</keyword>
<evidence type="ECO:0000256" key="1">
    <source>
        <dbReference type="SAM" id="MobiDB-lite"/>
    </source>
</evidence>
<sequence length="149" mass="16702">MDRDSPGYSIRNQVGAYCIICVVIGGSLDEELADNFFKVMFSQAFSGTEQLSSERKRQRQENRKKITPIVNQAMSGYLHGESNFFCGKQGVPSRGKTDSGRIEISPEREQPLQNDGNFQALLRYGAESRNKDLAEHLNTSQKNALYTST</sequence>
<reference evidence="2 3" key="1">
    <citation type="journal article" date="2019" name="Commun. Biol.">
        <title>The bagworm genome reveals a unique fibroin gene that provides high tensile strength.</title>
        <authorList>
            <person name="Kono N."/>
            <person name="Nakamura H."/>
            <person name="Ohtoshi R."/>
            <person name="Tomita M."/>
            <person name="Numata K."/>
            <person name="Arakawa K."/>
        </authorList>
    </citation>
    <scope>NUCLEOTIDE SEQUENCE [LARGE SCALE GENOMIC DNA]</scope>
</reference>
<name>A0A4C2AAX5_EUMVA</name>
<dbReference type="AlphaFoldDB" id="A0A4C2AAX5"/>
<dbReference type="OrthoDB" id="6598476at2759"/>
<dbReference type="STRING" id="151549.A0A4C2AAX5"/>
<protein>
    <submittedName>
        <fullName evidence="2">Uncharacterized protein</fullName>
    </submittedName>
</protein>
<comment type="caution">
    <text evidence="2">The sequence shown here is derived from an EMBL/GenBank/DDBJ whole genome shotgun (WGS) entry which is preliminary data.</text>
</comment>
<feature type="region of interest" description="Disordered" evidence="1">
    <location>
        <begin position="89"/>
        <end position="112"/>
    </location>
</feature>
<gene>
    <name evidence="2" type="ORF">EVAR_64270_1</name>
</gene>
<organism evidence="2 3">
    <name type="scientific">Eumeta variegata</name>
    <name type="common">Bagworm moth</name>
    <name type="synonym">Eumeta japonica</name>
    <dbReference type="NCBI Taxonomy" id="151549"/>
    <lineage>
        <taxon>Eukaryota</taxon>
        <taxon>Metazoa</taxon>
        <taxon>Ecdysozoa</taxon>
        <taxon>Arthropoda</taxon>
        <taxon>Hexapoda</taxon>
        <taxon>Insecta</taxon>
        <taxon>Pterygota</taxon>
        <taxon>Neoptera</taxon>
        <taxon>Endopterygota</taxon>
        <taxon>Lepidoptera</taxon>
        <taxon>Glossata</taxon>
        <taxon>Ditrysia</taxon>
        <taxon>Tineoidea</taxon>
        <taxon>Psychidae</taxon>
        <taxon>Oiketicinae</taxon>
        <taxon>Eumeta</taxon>
    </lineage>
</organism>
<evidence type="ECO:0000313" key="3">
    <source>
        <dbReference type="Proteomes" id="UP000299102"/>
    </source>
</evidence>
<evidence type="ECO:0000313" key="2">
    <source>
        <dbReference type="EMBL" id="GBP96364.1"/>
    </source>
</evidence>
<proteinExistence type="predicted"/>
<accession>A0A4C2AAX5</accession>
<feature type="compositionally biased region" description="Basic and acidic residues" evidence="1">
    <location>
        <begin position="95"/>
        <end position="110"/>
    </location>
</feature>